<keyword evidence="1" id="KW-0472">Membrane</keyword>
<accession>A0A497YF38</accession>
<protein>
    <recommendedName>
        <fullName evidence="4">Holin-like toxin</fullName>
    </recommendedName>
</protein>
<dbReference type="EMBL" id="RCCP01000002">
    <property type="protein sequence ID" value="RLJ86963.1"/>
    <property type="molecule type" value="Genomic_DNA"/>
</dbReference>
<feature type="transmembrane region" description="Helical" evidence="1">
    <location>
        <begin position="6"/>
        <end position="31"/>
    </location>
</feature>
<organism evidence="2 3">
    <name type="scientific">Planococcus citreus</name>
    <dbReference type="NCBI Taxonomy" id="1373"/>
    <lineage>
        <taxon>Bacteria</taxon>
        <taxon>Bacillati</taxon>
        <taxon>Bacillota</taxon>
        <taxon>Bacilli</taxon>
        <taxon>Bacillales</taxon>
        <taxon>Caryophanaceae</taxon>
        <taxon>Planococcus</taxon>
    </lineage>
</organism>
<name>A0A497YF38_9BACL</name>
<keyword evidence="1" id="KW-0812">Transmembrane</keyword>
<evidence type="ECO:0008006" key="4">
    <source>
        <dbReference type="Google" id="ProtNLM"/>
    </source>
</evidence>
<dbReference type="Proteomes" id="UP000280791">
    <property type="component" value="Unassembled WGS sequence"/>
</dbReference>
<evidence type="ECO:0000313" key="3">
    <source>
        <dbReference type="Proteomes" id="UP000280791"/>
    </source>
</evidence>
<dbReference type="AlphaFoldDB" id="A0A497YF38"/>
<reference evidence="2 3" key="1">
    <citation type="submission" date="2018-10" db="EMBL/GenBank/DDBJ databases">
        <title>Genomic Encyclopedia of Type Strains, Phase IV (KMG-IV): sequencing the most valuable type-strain genomes for metagenomic binning, comparative biology and taxonomic classification.</title>
        <authorList>
            <person name="Goeker M."/>
        </authorList>
    </citation>
    <scope>NUCLEOTIDE SEQUENCE [LARGE SCALE GENOMIC DNA]</scope>
    <source>
        <strain evidence="2 3">DSM 20549</strain>
    </source>
</reference>
<gene>
    <name evidence="2" type="ORF">DFR62_1760</name>
</gene>
<keyword evidence="3" id="KW-1185">Reference proteome</keyword>
<sequence>MTMAEAFSLVFTSVGLTISALTLVISLILVIPKKK</sequence>
<evidence type="ECO:0000313" key="2">
    <source>
        <dbReference type="EMBL" id="RLJ86963.1"/>
    </source>
</evidence>
<proteinExistence type="predicted"/>
<keyword evidence="1" id="KW-1133">Transmembrane helix</keyword>
<evidence type="ECO:0000256" key="1">
    <source>
        <dbReference type="SAM" id="Phobius"/>
    </source>
</evidence>
<comment type="caution">
    <text evidence="2">The sequence shown here is derived from an EMBL/GenBank/DDBJ whole genome shotgun (WGS) entry which is preliminary data.</text>
</comment>